<dbReference type="EC" id="2.3.1.286" evidence="3"/>
<feature type="binding site" evidence="3">
    <location>
        <position position="234"/>
    </location>
    <ligand>
        <name>NAD(+)</name>
        <dbReference type="ChEBI" id="CHEBI:57540"/>
    </ligand>
</feature>
<comment type="function">
    <text evidence="3">NAD-dependent lysine deacetylase and desuccinylase that specifically removes acetyl and succinyl groups on target proteins. Modulates the activities of several proteins which are inactive in their acylated form.</text>
</comment>
<dbReference type="GO" id="GO:0008270">
    <property type="term" value="F:zinc ion binding"/>
    <property type="evidence" value="ECO:0007669"/>
    <property type="project" value="UniProtKB-UniRule"/>
</dbReference>
<feature type="binding site" evidence="3">
    <location>
        <begin position="190"/>
        <end position="192"/>
    </location>
    <ligand>
        <name>NAD(+)</name>
        <dbReference type="ChEBI" id="CHEBI:57540"/>
    </ligand>
</feature>
<dbReference type="InterPro" id="IPR027546">
    <property type="entry name" value="Sirtuin_class_III"/>
</dbReference>
<dbReference type="InterPro" id="IPR026590">
    <property type="entry name" value="Ssirtuin_cat_dom"/>
</dbReference>
<dbReference type="InterPro" id="IPR029035">
    <property type="entry name" value="DHS-like_NAD/FAD-binding_dom"/>
</dbReference>
<accession>A0A532V7Y4</accession>
<feature type="active site" description="Proton acceptor" evidence="3 4">
    <location>
        <position position="119"/>
    </location>
</feature>
<gene>
    <name evidence="3" type="primary">cobB</name>
    <name evidence="6" type="ORF">CEE36_04565</name>
</gene>
<dbReference type="Proteomes" id="UP000317778">
    <property type="component" value="Unassembled WGS sequence"/>
</dbReference>
<feature type="binding site" evidence="3 4">
    <location>
        <position position="130"/>
    </location>
    <ligand>
        <name>Zn(2+)</name>
        <dbReference type="ChEBI" id="CHEBI:29105"/>
    </ligand>
</feature>
<dbReference type="PROSITE" id="PS50305">
    <property type="entry name" value="SIRTUIN"/>
    <property type="match status" value="1"/>
</dbReference>
<keyword evidence="3 4" id="KW-0862">Zinc</keyword>
<name>A0A532V7Y4_UNCT6</name>
<dbReference type="InterPro" id="IPR003000">
    <property type="entry name" value="Sirtuin"/>
</dbReference>
<dbReference type="PANTHER" id="PTHR11085:SF4">
    <property type="entry name" value="NAD-DEPENDENT PROTEIN DEACYLASE"/>
    <property type="match status" value="1"/>
</dbReference>
<dbReference type="PANTHER" id="PTHR11085">
    <property type="entry name" value="NAD-DEPENDENT PROTEIN DEACYLASE SIRTUIN-5, MITOCHONDRIAL-RELATED"/>
    <property type="match status" value="1"/>
</dbReference>
<dbReference type="GO" id="GO:0036055">
    <property type="term" value="F:protein-succinyllysine desuccinylase activity"/>
    <property type="evidence" value="ECO:0007669"/>
    <property type="project" value="UniProtKB-UniRule"/>
</dbReference>
<keyword evidence="1" id="KW-0808">Transferase</keyword>
<evidence type="ECO:0000256" key="1">
    <source>
        <dbReference type="ARBA" id="ARBA00022679"/>
    </source>
</evidence>
<feature type="domain" description="Deacetylase sirtuin-type" evidence="5">
    <location>
        <begin position="1"/>
        <end position="244"/>
    </location>
</feature>
<keyword evidence="3" id="KW-0963">Cytoplasm</keyword>
<feature type="binding site" evidence="3">
    <location>
        <begin position="216"/>
        <end position="218"/>
    </location>
    <ligand>
        <name>NAD(+)</name>
        <dbReference type="ChEBI" id="CHEBI:57540"/>
    </ligand>
</feature>
<comment type="domain">
    <text evidence="3">2 residues (Tyr-67 and Arg-70) present in a large hydrophobic pocket are probably involved in substrate specificity. They are important for desuccinylation activity, but dispensable for deacetylation activity.</text>
</comment>
<feature type="binding site" evidence="3">
    <location>
        <position position="150"/>
    </location>
    <ligand>
        <name>Zn(2+)</name>
        <dbReference type="ChEBI" id="CHEBI:29105"/>
    </ligand>
</feature>
<comment type="subcellular location">
    <subcellularLocation>
        <location evidence="3">Cytoplasm</location>
    </subcellularLocation>
</comment>
<evidence type="ECO:0000256" key="3">
    <source>
        <dbReference type="HAMAP-Rule" id="MF_01121"/>
    </source>
</evidence>
<evidence type="ECO:0000313" key="6">
    <source>
        <dbReference type="EMBL" id="TKJ43311.1"/>
    </source>
</evidence>
<feature type="binding site" evidence="3">
    <location>
        <begin position="23"/>
        <end position="42"/>
    </location>
    <ligand>
        <name>NAD(+)</name>
        <dbReference type="ChEBI" id="CHEBI:57540"/>
    </ligand>
</feature>
<comment type="catalytic activity">
    <reaction evidence="3">
        <text>N(6)-succinyl-L-lysyl-[protein] + NAD(+) + H2O = 2''-O-succinyl-ADP-D-ribose + nicotinamide + L-lysyl-[protein]</text>
        <dbReference type="Rhea" id="RHEA:47668"/>
        <dbReference type="Rhea" id="RHEA-COMP:9752"/>
        <dbReference type="Rhea" id="RHEA-COMP:11877"/>
        <dbReference type="ChEBI" id="CHEBI:15377"/>
        <dbReference type="ChEBI" id="CHEBI:17154"/>
        <dbReference type="ChEBI" id="CHEBI:29969"/>
        <dbReference type="ChEBI" id="CHEBI:57540"/>
        <dbReference type="ChEBI" id="CHEBI:87830"/>
        <dbReference type="ChEBI" id="CHEBI:87832"/>
    </reaction>
</comment>
<dbReference type="GO" id="GO:0017136">
    <property type="term" value="F:histone deacetylase activity, NAD-dependent"/>
    <property type="evidence" value="ECO:0007669"/>
    <property type="project" value="TreeGrafter"/>
</dbReference>
<dbReference type="NCBIfam" id="NF001753">
    <property type="entry name" value="PRK00481.1-3"/>
    <property type="match status" value="1"/>
</dbReference>
<proteinExistence type="inferred from homology"/>
<dbReference type="GO" id="GO:0036054">
    <property type="term" value="F:protein-malonyllysine demalonylase activity"/>
    <property type="evidence" value="ECO:0007669"/>
    <property type="project" value="InterPro"/>
</dbReference>
<evidence type="ECO:0000313" key="7">
    <source>
        <dbReference type="Proteomes" id="UP000317778"/>
    </source>
</evidence>
<feature type="binding site" evidence="4">
    <location>
        <position position="153"/>
    </location>
    <ligand>
        <name>Zn(2+)</name>
        <dbReference type="ChEBI" id="CHEBI:29105"/>
    </ligand>
</feature>
<comment type="catalytic activity">
    <reaction evidence="3">
        <text>N(6)-acetyl-L-lysyl-[protein] + NAD(+) + H2O = 2''-O-acetyl-ADP-D-ribose + nicotinamide + L-lysyl-[protein]</text>
        <dbReference type="Rhea" id="RHEA:43636"/>
        <dbReference type="Rhea" id="RHEA-COMP:9752"/>
        <dbReference type="Rhea" id="RHEA-COMP:10731"/>
        <dbReference type="ChEBI" id="CHEBI:15377"/>
        <dbReference type="ChEBI" id="CHEBI:17154"/>
        <dbReference type="ChEBI" id="CHEBI:29969"/>
        <dbReference type="ChEBI" id="CHEBI:57540"/>
        <dbReference type="ChEBI" id="CHEBI:61930"/>
        <dbReference type="ChEBI" id="CHEBI:83767"/>
        <dbReference type="EC" id="2.3.1.286"/>
    </reaction>
</comment>
<dbReference type="Gene3D" id="3.30.1600.10">
    <property type="entry name" value="SIR2/SIRT2 'Small Domain"/>
    <property type="match status" value="1"/>
</dbReference>
<comment type="similarity">
    <text evidence="3">Belongs to the sirtuin family. Class III subfamily.</text>
</comment>
<dbReference type="HAMAP" id="MF_01121">
    <property type="entry name" value="Sirtuin_ClassIII"/>
    <property type="match status" value="1"/>
</dbReference>
<dbReference type="AlphaFoldDB" id="A0A532V7Y4"/>
<dbReference type="InterPro" id="IPR026591">
    <property type="entry name" value="Sirtuin_cat_small_dom_sf"/>
</dbReference>
<dbReference type="InterPro" id="IPR050134">
    <property type="entry name" value="NAD-dep_sirtuin_deacylases"/>
</dbReference>
<dbReference type="EMBL" id="NJBO01000005">
    <property type="protein sequence ID" value="TKJ43311.1"/>
    <property type="molecule type" value="Genomic_DNA"/>
</dbReference>
<sequence length="244" mass="27018">MQDKITKARDAIAQASKILVFTGAGISKESGVPTFREADGLWEKFKAEDFATLDAFKRNPREVWKWYRERRALALKVKPNPGHYAVASLESLHSDFLVATQNIDNLHTRAGSKNVIELHGNIMHSYCMKCGHLVDESAGELPGEVPSCPCEDCDGLMRPKVVWFGEQLDPHDLERSFQFVSECDCCIVIGTSGLVYPAAQIPFLARRNDATIIDVNPEPSAITPIADYFLAGPAGQIMPQLVEE</sequence>
<feature type="binding site" evidence="3 4">
    <location>
        <position position="148"/>
    </location>
    <ligand>
        <name>Zn(2+)</name>
        <dbReference type="ChEBI" id="CHEBI:29105"/>
    </ligand>
</feature>
<dbReference type="Gene3D" id="3.40.50.1220">
    <property type="entry name" value="TPP-binding domain"/>
    <property type="match status" value="1"/>
</dbReference>
<feature type="binding site" evidence="3">
    <location>
        <position position="67"/>
    </location>
    <ligand>
        <name>substrate</name>
    </ligand>
</feature>
<organism evidence="6 7">
    <name type="scientific">candidate division TA06 bacterium B3_TA06</name>
    <dbReference type="NCBI Taxonomy" id="2012487"/>
    <lineage>
        <taxon>Bacteria</taxon>
        <taxon>Bacteria division TA06</taxon>
    </lineage>
</organism>
<feature type="binding site" evidence="3">
    <location>
        <position position="70"/>
    </location>
    <ligand>
        <name>substrate</name>
    </ligand>
</feature>
<dbReference type="GO" id="GO:0005737">
    <property type="term" value="C:cytoplasm"/>
    <property type="evidence" value="ECO:0007669"/>
    <property type="project" value="UniProtKB-SubCell"/>
</dbReference>
<evidence type="ECO:0000256" key="2">
    <source>
        <dbReference type="ARBA" id="ARBA00023027"/>
    </source>
</evidence>
<keyword evidence="3 4" id="KW-0479">Metal-binding</keyword>
<reference evidence="6 7" key="1">
    <citation type="submission" date="2017-06" db="EMBL/GenBank/DDBJ databases">
        <title>Novel microbial phyla capable of carbon fixation and sulfur reduction in deep-sea sediments.</title>
        <authorList>
            <person name="Huang J."/>
            <person name="Baker B."/>
            <person name="Wang Y."/>
        </authorList>
    </citation>
    <scope>NUCLEOTIDE SEQUENCE [LARGE SCALE GENOMIC DNA]</scope>
    <source>
        <strain evidence="6">B3_TA06</strain>
    </source>
</reference>
<evidence type="ECO:0000259" key="5">
    <source>
        <dbReference type="PROSITE" id="PS50305"/>
    </source>
</evidence>
<dbReference type="Pfam" id="PF02146">
    <property type="entry name" value="SIR2"/>
    <property type="match status" value="1"/>
</dbReference>
<dbReference type="CDD" id="cd01412">
    <property type="entry name" value="SIRT5_Af1_CobB"/>
    <property type="match status" value="1"/>
</dbReference>
<feature type="binding site" evidence="3 4">
    <location>
        <position position="127"/>
    </location>
    <ligand>
        <name>Zn(2+)</name>
        <dbReference type="ChEBI" id="CHEBI:29105"/>
    </ligand>
</feature>
<keyword evidence="2 3" id="KW-0520">NAD</keyword>
<comment type="caution">
    <text evidence="6">The sequence shown here is derived from an EMBL/GenBank/DDBJ whole genome shotgun (WGS) entry which is preliminary data.</text>
</comment>
<dbReference type="SUPFAM" id="SSF52467">
    <property type="entry name" value="DHS-like NAD/FAD-binding domain"/>
    <property type="match status" value="1"/>
</dbReference>
<comment type="cofactor">
    <cofactor evidence="3">
        <name>Zn(2+)</name>
        <dbReference type="ChEBI" id="CHEBI:29105"/>
    </cofactor>
    <text evidence="3">Binds 1 zinc ion per subunit.</text>
</comment>
<feature type="binding site" evidence="3">
    <location>
        <begin position="101"/>
        <end position="104"/>
    </location>
    <ligand>
        <name>NAD(+)</name>
        <dbReference type="ChEBI" id="CHEBI:57540"/>
    </ligand>
</feature>
<protein>
    <recommendedName>
        <fullName evidence="3">NAD-dependent protein deacylase</fullName>
        <ecNumber evidence="3">2.3.1.286</ecNumber>
    </recommendedName>
    <alternativeName>
        <fullName evidence="3">Regulatory protein SIR2 homolog</fullName>
    </alternativeName>
</protein>
<dbReference type="GO" id="GO:0070403">
    <property type="term" value="F:NAD+ binding"/>
    <property type="evidence" value="ECO:0007669"/>
    <property type="project" value="UniProtKB-UniRule"/>
</dbReference>
<evidence type="ECO:0000256" key="4">
    <source>
        <dbReference type="PROSITE-ProRule" id="PRU00236"/>
    </source>
</evidence>